<keyword evidence="1" id="KW-0472">Membrane</keyword>
<dbReference type="KEGG" id="csty:KN1_11050"/>
<sequence>MSVKLSLMLLTVFILAFLSSVSIGQTVQQVATASFKTPSLNVDSVTPYYHGIVIAMSYTNFTVSNIHKYYAITTVNVCFLNSTTRLLLYKSTLKRVPFIFTFIQGGELYVVVSEIRFNFNTGIKVVNTSYNGPAYQPVVLRNAVCKSSVYVFKGLKLVNTYVINGSLRKVYNPPLFNLTFPQIVTLLGGADIILLNNTNITVNSPLVELQLPKGILVAYANGTGPSGLNKFVNFTLFSYSGKVIWSRGYLISTERAPIYFGTPLAQPGAPALQPVMLEGIHGTVVGDKLFVVNGSTVLGINLNNGEIASRISLNQSLKDLVNIGGKLYLVFKSKEDVIVEEYNGSGLSVVAKVPVVLRIYHVKVRMPRIIKCPNGGIKLKFVNTTMNVTRDFTHILYNNGQFILITYPTLKGDNVTDVYYGGVTHYLMGFNITPIQIVVKNNDLMLIEKGKVLCLFMFNTNGTLRWVTNLGNTTRFPYSIRIVEVNPYKYYVVKPFTVINSKGVAESKVVVYEVTIQRPTTTTTVSSVKHTKTSSSTPVSYNTLVIIAAAVIVALLVALLVERRR</sequence>
<organism evidence="2 3">
    <name type="scientific">Stygiolobus caldivivus</name>
    <dbReference type="NCBI Taxonomy" id="2824673"/>
    <lineage>
        <taxon>Archaea</taxon>
        <taxon>Thermoproteota</taxon>
        <taxon>Thermoprotei</taxon>
        <taxon>Sulfolobales</taxon>
        <taxon>Sulfolobaceae</taxon>
        <taxon>Stygiolobus</taxon>
    </lineage>
</organism>
<proteinExistence type="predicted"/>
<keyword evidence="1" id="KW-0812">Transmembrane</keyword>
<dbReference type="Proteomes" id="UP000825123">
    <property type="component" value="Chromosome"/>
</dbReference>
<keyword evidence="1" id="KW-1133">Transmembrane helix</keyword>
<gene>
    <name evidence="2" type="ORF">KN1_11050</name>
</gene>
<evidence type="ECO:0000313" key="2">
    <source>
        <dbReference type="EMBL" id="BCU69808.1"/>
    </source>
</evidence>
<accession>A0A8D5ZEQ0</accession>
<dbReference type="GeneID" id="66162845"/>
<reference evidence="2 3" key="1">
    <citation type="submission" date="2021-04" db="EMBL/GenBank/DDBJ databases">
        <title>Complete genome sequence of Stygiolobus sp. KN-1.</title>
        <authorList>
            <person name="Nakamura K."/>
            <person name="Sakai H."/>
            <person name="Kurosawa N."/>
        </authorList>
    </citation>
    <scope>NUCLEOTIDE SEQUENCE [LARGE SCALE GENOMIC DNA]</scope>
    <source>
        <strain evidence="2 3">KN-1</strain>
    </source>
</reference>
<dbReference type="EMBL" id="AP024597">
    <property type="protein sequence ID" value="BCU69808.1"/>
    <property type="molecule type" value="Genomic_DNA"/>
</dbReference>
<feature type="transmembrane region" description="Helical" evidence="1">
    <location>
        <begin position="539"/>
        <end position="561"/>
    </location>
</feature>
<dbReference type="AlphaFoldDB" id="A0A8D5ZEQ0"/>
<evidence type="ECO:0000256" key="1">
    <source>
        <dbReference type="SAM" id="Phobius"/>
    </source>
</evidence>
<protein>
    <submittedName>
        <fullName evidence="2">Uncharacterized protein</fullName>
    </submittedName>
</protein>
<keyword evidence="3" id="KW-1185">Reference proteome</keyword>
<name>A0A8D5ZEQ0_9CREN</name>
<dbReference type="RefSeq" id="WP_221289839.1">
    <property type="nucleotide sequence ID" value="NZ_AP024597.1"/>
</dbReference>
<evidence type="ECO:0000313" key="3">
    <source>
        <dbReference type="Proteomes" id="UP000825123"/>
    </source>
</evidence>